<dbReference type="GeneID" id="25562896"/>
<sequence>MLQGMDSSLDALNKPLWRGDAVGAASATPGSLRTELEAAFSRQAAVNQFLAHTSVLSSVLSIDELNESRHTITELEDSLADHSMILDELNTTVEELHTQVEVHEAHEQALASALSQHQSQLAAMEATLAAQAAALVAVERTKVRKDMLLDGAVTVAGLWGVNMTLFTLPLNIVVGILPISARAGAWLVQAVKLVVLVAFVRTVRSKAMAAGLHNGAGTFSAYAVQGLRLLVRWIKSLLAKAAAAPAIIATSS</sequence>
<dbReference type="RefSeq" id="XP_013760126.1">
    <property type="nucleotide sequence ID" value="XM_013904672.1"/>
</dbReference>
<accession>A0A0L0D6B1</accession>
<gene>
    <name evidence="2" type="ORF">AMSG_03283</name>
</gene>
<evidence type="ECO:0000313" key="2">
    <source>
        <dbReference type="EMBL" id="KNC46853.1"/>
    </source>
</evidence>
<feature type="transmembrane region" description="Helical" evidence="1">
    <location>
        <begin position="183"/>
        <end position="200"/>
    </location>
</feature>
<feature type="transmembrane region" description="Helical" evidence="1">
    <location>
        <begin position="152"/>
        <end position="177"/>
    </location>
</feature>
<dbReference type="AlphaFoldDB" id="A0A0L0D6B1"/>
<evidence type="ECO:0000313" key="3">
    <source>
        <dbReference type="Proteomes" id="UP000054408"/>
    </source>
</evidence>
<reference evidence="2 3" key="1">
    <citation type="submission" date="2010-05" db="EMBL/GenBank/DDBJ databases">
        <title>The Genome Sequence of Thecamonas trahens ATCC 50062.</title>
        <authorList>
            <consortium name="The Broad Institute Genome Sequencing Platform"/>
            <person name="Russ C."/>
            <person name="Cuomo C."/>
            <person name="Shea T."/>
            <person name="Young S.K."/>
            <person name="Zeng Q."/>
            <person name="Koehrsen M."/>
            <person name="Haas B."/>
            <person name="Borodovsky M."/>
            <person name="Guigo R."/>
            <person name="Alvarado L."/>
            <person name="Berlin A."/>
            <person name="Bochicchio J."/>
            <person name="Borenstein D."/>
            <person name="Chapman S."/>
            <person name="Chen Z."/>
            <person name="Freedman E."/>
            <person name="Gellesch M."/>
            <person name="Goldberg J."/>
            <person name="Griggs A."/>
            <person name="Gujja S."/>
            <person name="Heilman E."/>
            <person name="Heiman D."/>
            <person name="Hepburn T."/>
            <person name="Howarth C."/>
            <person name="Jen D."/>
            <person name="Larson L."/>
            <person name="Mehta T."/>
            <person name="Park D."/>
            <person name="Pearson M."/>
            <person name="Roberts A."/>
            <person name="Saif S."/>
            <person name="Shenoy N."/>
            <person name="Sisk P."/>
            <person name="Stolte C."/>
            <person name="Sykes S."/>
            <person name="Thomson T."/>
            <person name="Walk T."/>
            <person name="White J."/>
            <person name="Yandava C."/>
            <person name="Burger G."/>
            <person name="Gray M.W."/>
            <person name="Holland P.W.H."/>
            <person name="King N."/>
            <person name="Lang F.B.F."/>
            <person name="Roger A.J."/>
            <person name="Ruiz-Trillo I."/>
            <person name="Lander E."/>
            <person name="Nusbaum C."/>
        </authorList>
    </citation>
    <scope>NUCLEOTIDE SEQUENCE [LARGE SCALE GENOMIC DNA]</scope>
    <source>
        <strain evidence="2 3">ATCC 50062</strain>
    </source>
</reference>
<dbReference type="eggNOG" id="ENOG502S6WF">
    <property type="taxonomic scope" value="Eukaryota"/>
</dbReference>
<keyword evidence="3" id="KW-1185">Reference proteome</keyword>
<dbReference type="STRING" id="461836.A0A0L0D6B1"/>
<evidence type="ECO:0000256" key="1">
    <source>
        <dbReference type="SAM" id="Phobius"/>
    </source>
</evidence>
<keyword evidence="1" id="KW-0812">Transmembrane</keyword>
<protein>
    <submittedName>
        <fullName evidence="2">Uncharacterized protein</fullName>
    </submittedName>
</protein>
<organism evidence="2 3">
    <name type="scientific">Thecamonas trahens ATCC 50062</name>
    <dbReference type="NCBI Taxonomy" id="461836"/>
    <lineage>
        <taxon>Eukaryota</taxon>
        <taxon>Apusozoa</taxon>
        <taxon>Apusomonadida</taxon>
        <taxon>Apusomonadidae</taxon>
        <taxon>Thecamonas</taxon>
    </lineage>
</organism>
<keyword evidence="1" id="KW-0472">Membrane</keyword>
<dbReference type="EMBL" id="GL349444">
    <property type="protein sequence ID" value="KNC46853.1"/>
    <property type="molecule type" value="Genomic_DNA"/>
</dbReference>
<keyword evidence="1" id="KW-1133">Transmembrane helix</keyword>
<proteinExistence type="predicted"/>
<name>A0A0L0D6B1_THETB</name>
<dbReference type="Proteomes" id="UP000054408">
    <property type="component" value="Unassembled WGS sequence"/>
</dbReference>